<protein>
    <recommendedName>
        <fullName evidence="1">DZANK-type domain-containing protein</fullName>
    </recommendedName>
</protein>
<dbReference type="RefSeq" id="WP_081734130.1">
    <property type="nucleotide sequence ID" value="NZ_BAUV01000015.1"/>
</dbReference>
<comment type="caution">
    <text evidence="2">The sequence shown here is derived from an EMBL/GenBank/DDBJ whole genome shotgun (WGS) entry which is preliminary data.</text>
</comment>
<dbReference type="Pfam" id="PF12773">
    <property type="entry name" value="DZR"/>
    <property type="match status" value="1"/>
</dbReference>
<sequence length="74" mass="7923">MAKETFGGVKEITKAVQAGQNSKASLTCQGCLKQNPSNSKFCNECGKSLVQICGKCNHENVKDARFCNDCGSSF</sequence>
<evidence type="ECO:0000313" key="2">
    <source>
        <dbReference type="EMBL" id="GAE35164.1"/>
    </source>
</evidence>
<keyword evidence="3" id="KW-1185">Reference proteome</keyword>
<dbReference type="STRING" id="1236973.JCM9157_2260"/>
<name>W4QV00_HALA3</name>
<dbReference type="OrthoDB" id="9764015at2"/>
<organism evidence="2 3">
    <name type="scientific">Halalkalibacter akibai (strain ATCC 43226 / DSM 21942 / CIP 109018 / JCM 9157 / 1139)</name>
    <name type="common">Bacillus akibai</name>
    <dbReference type="NCBI Taxonomy" id="1236973"/>
    <lineage>
        <taxon>Bacteria</taxon>
        <taxon>Bacillati</taxon>
        <taxon>Bacillota</taxon>
        <taxon>Bacilli</taxon>
        <taxon>Bacillales</taxon>
        <taxon>Bacillaceae</taxon>
        <taxon>Halalkalibacter</taxon>
    </lineage>
</organism>
<evidence type="ECO:0000259" key="1">
    <source>
        <dbReference type="Pfam" id="PF12773"/>
    </source>
</evidence>
<accession>W4QV00</accession>
<dbReference type="Proteomes" id="UP000018896">
    <property type="component" value="Unassembled WGS sequence"/>
</dbReference>
<dbReference type="AlphaFoldDB" id="W4QV00"/>
<gene>
    <name evidence="2" type="ORF">JCM9157_2260</name>
</gene>
<reference evidence="2 3" key="1">
    <citation type="journal article" date="2014" name="Genome Announc.">
        <title>Draft Genome Sequences of Three Alkaliphilic Bacillus Strains, Bacillus wakoensis JCM 9140T, Bacillus akibai JCM 9157T, and Bacillus hemicellulosilyticus JCM 9152T.</title>
        <authorList>
            <person name="Yuki M."/>
            <person name="Oshima K."/>
            <person name="Suda W."/>
            <person name="Oshida Y."/>
            <person name="Kitamura K."/>
            <person name="Iida T."/>
            <person name="Hattori M."/>
            <person name="Ohkuma M."/>
        </authorList>
    </citation>
    <scope>NUCLEOTIDE SEQUENCE [LARGE SCALE GENOMIC DNA]</scope>
    <source>
        <strain evidence="2 3">JCM 9157</strain>
    </source>
</reference>
<proteinExistence type="predicted"/>
<evidence type="ECO:0000313" key="3">
    <source>
        <dbReference type="Proteomes" id="UP000018896"/>
    </source>
</evidence>
<dbReference type="InterPro" id="IPR025874">
    <property type="entry name" value="DZR"/>
</dbReference>
<feature type="domain" description="DZANK-type" evidence="1">
    <location>
        <begin position="28"/>
        <end position="71"/>
    </location>
</feature>
<dbReference type="EMBL" id="BAUV01000015">
    <property type="protein sequence ID" value="GAE35164.1"/>
    <property type="molecule type" value="Genomic_DNA"/>
</dbReference>